<accession>A0A1H1YCA9</accession>
<feature type="domain" description="Methyltransferase" evidence="4">
    <location>
        <begin position="76"/>
        <end position="164"/>
    </location>
</feature>
<evidence type="ECO:0000256" key="1">
    <source>
        <dbReference type="ARBA" id="ARBA00022603"/>
    </source>
</evidence>
<evidence type="ECO:0000313" key="5">
    <source>
        <dbReference type="EMBL" id="SDT19080.1"/>
    </source>
</evidence>
<feature type="region of interest" description="Disordered" evidence="3">
    <location>
        <begin position="1"/>
        <end position="31"/>
    </location>
</feature>
<dbReference type="PANTHER" id="PTHR44942">
    <property type="entry name" value="METHYLTRANSF_11 DOMAIN-CONTAINING PROTEIN"/>
    <property type="match status" value="1"/>
</dbReference>
<evidence type="ECO:0000313" key="6">
    <source>
        <dbReference type="Proteomes" id="UP000198983"/>
    </source>
</evidence>
<keyword evidence="6" id="KW-1185">Reference proteome</keyword>
<protein>
    <submittedName>
        <fullName evidence="5">Methyltransferase domain-containing protein</fullName>
    </submittedName>
</protein>
<organism evidence="5 6">
    <name type="scientific">Actinopolymorpha singaporensis</name>
    <dbReference type="NCBI Taxonomy" id="117157"/>
    <lineage>
        <taxon>Bacteria</taxon>
        <taxon>Bacillati</taxon>
        <taxon>Actinomycetota</taxon>
        <taxon>Actinomycetes</taxon>
        <taxon>Propionibacteriales</taxon>
        <taxon>Actinopolymorphaceae</taxon>
        <taxon>Actinopolymorpha</taxon>
    </lineage>
</organism>
<dbReference type="OrthoDB" id="9797252at2"/>
<dbReference type="InterPro" id="IPR051052">
    <property type="entry name" value="Diverse_substrate_MTase"/>
</dbReference>
<dbReference type="CDD" id="cd02440">
    <property type="entry name" value="AdoMet_MTases"/>
    <property type="match status" value="1"/>
</dbReference>
<keyword evidence="2 5" id="KW-0808">Transferase</keyword>
<evidence type="ECO:0000259" key="4">
    <source>
        <dbReference type="Pfam" id="PF13649"/>
    </source>
</evidence>
<proteinExistence type="predicted"/>
<dbReference type="STRING" id="117157.SAMN04489717_5412"/>
<dbReference type="Pfam" id="PF13649">
    <property type="entry name" value="Methyltransf_25"/>
    <property type="match status" value="1"/>
</dbReference>
<evidence type="ECO:0000256" key="2">
    <source>
        <dbReference type="ARBA" id="ARBA00022679"/>
    </source>
</evidence>
<dbReference type="GO" id="GO:0032259">
    <property type="term" value="P:methylation"/>
    <property type="evidence" value="ECO:0007669"/>
    <property type="project" value="UniProtKB-KW"/>
</dbReference>
<sequence length="295" mass="32123">MSTTSAGSDAPSDSDSPSGTGTTGGTDRTDYGGWFQDPLIVEVYDRRPPYPHELVRLLAELAGQADLAAGDTPRAVLDIGCGTGELARRLAPLVDRVDAVDRSAAMLARGRELPGGDNSKLRWCLGTAEDAELDPPYALITAGESLHWMDWDVALPRFARASAPNAVLAVVERSWDGPPAMSSRLGEIFARHSPVRGYRRRDVPGELERHGHFTRLGERSCGPEVWRPTVEEFVEARHSQVGGSRTHMGEATVTEFDRAIRALLDDLVAAGDVRRVGDRLDLRVEGRVTWGQLYA</sequence>
<dbReference type="GO" id="GO:0008168">
    <property type="term" value="F:methyltransferase activity"/>
    <property type="evidence" value="ECO:0007669"/>
    <property type="project" value="UniProtKB-KW"/>
</dbReference>
<dbReference type="PANTHER" id="PTHR44942:SF4">
    <property type="entry name" value="METHYLTRANSFERASE TYPE 11 DOMAIN-CONTAINING PROTEIN"/>
    <property type="match status" value="1"/>
</dbReference>
<dbReference type="SUPFAM" id="SSF53335">
    <property type="entry name" value="S-adenosyl-L-methionine-dependent methyltransferases"/>
    <property type="match status" value="1"/>
</dbReference>
<dbReference type="InterPro" id="IPR029063">
    <property type="entry name" value="SAM-dependent_MTases_sf"/>
</dbReference>
<dbReference type="Gene3D" id="3.40.50.150">
    <property type="entry name" value="Vaccinia Virus protein VP39"/>
    <property type="match status" value="1"/>
</dbReference>
<dbReference type="AlphaFoldDB" id="A0A1H1YCA9"/>
<reference evidence="5 6" key="1">
    <citation type="submission" date="2016-10" db="EMBL/GenBank/DDBJ databases">
        <authorList>
            <person name="de Groot N.N."/>
        </authorList>
    </citation>
    <scope>NUCLEOTIDE SEQUENCE [LARGE SCALE GENOMIC DNA]</scope>
    <source>
        <strain evidence="5 6">DSM 22024</strain>
    </source>
</reference>
<feature type="compositionally biased region" description="Low complexity" evidence="3">
    <location>
        <begin position="1"/>
        <end position="20"/>
    </location>
</feature>
<evidence type="ECO:0000256" key="3">
    <source>
        <dbReference type="SAM" id="MobiDB-lite"/>
    </source>
</evidence>
<name>A0A1H1YCA9_9ACTN</name>
<dbReference type="Proteomes" id="UP000198983">
    <property type="component" value="Chromosome I"/>
</dbReference>
<dbReference type="RefSeq" id="WP_092656314.1">
    <property type="nucleotide sequence ID" value="NZ_LT629732.1"/>
</dbReference>
<dbReference type="InterPro" id="IPR041698">
    <property type="entry name" value="Methyltransf_25"/>
</dbReference>
<dbReference type="EMBL" id="LT629732">
    <property type="protein sequence ID" value="SDT19080.1"/>
    <property type="molecule type" value="Genomic_DNA"/>
</dbReference>
<gene>
    <name evidence="5" type="ORF">SAMN04489717_5412</name>
</gene>
<keyword evidence="1 5" id="KW-0489">Methyltransferase</keyword>